<dbReference type="Gene3D" id="6.10.140.1990">
    <property type="match status" value="1"/>
</dbReference>
<comment type="caution">
    <text evidence="4">The sequence shown here is derived from an EMBL/GenBank/DDBJ whole genome shotgun (WGS) entry which is preliminary data.</text>
</comment>
<sequence>MKLSFRTVFWGSAALIVIVLLVLAFRPRPVPVDMGEVMSGPMSVTVSDEGRTRIRDVYAVAAPVGGRLLRVAAEAGDAVAAGDVVARLLPSEPAFLDARTEAEARAAVDLAEAGLAASRADAESTAATLELARSEHARIRALFDSGIASQAQLDRVASELRAARAADNRARASVNMRQAEVEAARVRLLGPDGAPGGNGSVLDIRAPVGGVVLRVLQESETPLAPGAVVMEIGDPADLEVVAEFLSTEAVQVEAGAAARITDWGAGDDPLPARVRRVEPYGFLKVSALGVEEQRVNVILDFDAPADSWRRLGHGYRIEAAITVWETGEAVQVPVAALFREDGSWAVYRVEDGRARLTPVEIGHDNGETAEVLSGIEPGRRIILYPGAGLSDGVRVELRDPE</sequence>
<evidence type="ECO:0000313" key="5">
    <source>
        <dbReference type="Proteomes" id="UP001143486"/>
    </source>
</evidence>
<accession>A0A9W6ILJ8</accession>
<dbReference type="GO" id="GO:1990195">
    <property type="term" value="C:macrolide transmembrane transporter complex"/>
    <property type="evidence" value="ECO:0007669"/>
    <property type="project" value="InterPro"/>
</dbReference>
<dbReference type="GO" id="GO:0019898">
    <property type="term" value="C:extrinsic component of membrane"/>
    <property type="evidence" value="ECO:0007669"/>
    <property type="project" value="InterPro"/>
</dbReference>
<organism evidence="4 5">
    <name type="scientific">Maricaulis virginensis</name>
    <dbReference type="NCBI Taxonomy" id="144022"/>
    <lineage>
        <taxon>Bacteria</taxon>
        <taxon>Pseudomonadati</taxon>
        <taxon>Pseudomonadota</taxon>
        <taxon>Alphaproteobacteria</taxon>
        <taxon>Maricaulales</taxon>
        <taxon>Maricaulaceae</taxon>
        <taxon>Maricaulis</taxon>
    </lineage>
</organism>
<dbReference type="Gene3D" id="2.40.420.20">
    <property type="match status" value="1"/>
</dbReference>
<dbReference type="InterPro" id="IPR058637">
    <property type="entry name" value="YknX-like_C"/>
</dbReference>
<reference evidence="4" key="1">
    <citation type="journal article" date="2014" name="Int. J. Syst. Evol. Microbiol.">
        <title>Complete genome sequence of Corynebacterium casei LMG S-19264T (=DSM 44701T), isolated from a smear-ripened cheese.</title>
        <authorList>
            <consortium name="US DOE Joint Genome Institute (JGI-PGF)"/>
            <person name="Walter F."/>
            <person name="Albersmeier A."/>
            <person name="Kalinowski J."/>
            <person name="Ruckert C."/>
        </authorList>
    </citation>
    <scope>NUCLEOTIDE SEQUENCE</scope>
    <source>
        <strain evidence="4">VKM B-1513</strain>
    </source>
</reference>
<keyword evidence="5" id="KW-1185">Reference proteome</keyword>
<protein>
    <submittedName>
        <fullName evidence="4">Membrane protein</fullName>
    </submittedName>
</protein>
<gene>
    <name evidence="4" type="ORF">GCM10017621_20400</name>
</gene>
<name>A0A9W6ILJ8_9PROT</name>
<reference evidence="4" key="2">
    <citation type="submission" date="2023-01" db="EMBL/GenBank/DDBJ databases">
        <authorList>
            <person name="Sun Q."/>
            <person name="Evtushenko L."/>
        </authorList>
    </citation>
    <scope>NUCLEOTIDE SEQUENCE</scope>
    <source>
        <strain evidence="4">VKM B-1513</strain>
    </source>
</reference>
<evidence type="ECO:0000259" key="3">
    <source>
        <dbReference type="Pfam" id="PF25989"/>
    </source>
</evidence>
<keyword evidence="2" id="KW-0175">Coiled coil</keyword>
<evidence type="ECO:0000256" key="2">
    <source>
        <dbReference type="ARBA" id="ARBA00023054"/>
    </source>
</evidence>
<dbReference type="SUPFAM" id="SSF111369">
    <property type="entry name" value="HlyD-like secretion proteins"/>
    <property type="match status" value="1"/>
</dbReference>
<dbReference type="AlphaFoldDB" id="A0A9W6ILJ8"/>
<proteinExistence type="predicted"/>
<dbReference type="Gene3D" id="2.40.50.100">
    <property type="match status" value="1"/>
</dbReference>
<evidence type="ECO:0000256" key="1">
    <source>
        <dbReference type="ARBA" id="ARBA00004196"/>
    </source>
</evidence>
<feature type="domain" description="YknX-like C-terminal permuted SH3-like" evidence="3">
    <location>
        <begin position="329"/>
        <end position="396"/>
    </location>
</feature>
<dbReference type="EMBL" id="BSFE01000005">
    <property type="protein sequence ID" value="GLK52532.1"/>
    <property type="molecule type" value="Genomic_DNA"/>
</dbReference>
<dbReference type="Proteomes" id="UP001143486">
    <property type="component" value="Unassembled WGS sequence"/>
</dbReference>
<dbReference type="GO" id="GO:0030313">
    <property type="term" value="C:cell envelope"/>
    <property type="evidence" value="ECO:0007669"/>
    <property type="project" value="UniProtKB-SubCell"/>
</dbReference>
<dbReference type="InterPro" id="IPR030190">
    <property type="entry name" value="MacA_alpha-hairpin_sf"/>
</dbReference>
<dbReference type="GO" id="GO:1990961">
    <property type="term" value="P:xenobiotic detoxification by transmembrane export across the plasma membrane"/>
    <property type="evidence" value="ECO:0007669"/>
    <property type="project" value="InterPro"/>
</dbReference>
<evidence type="ECO:0000313" key="4">
    <source>
        <dbReference type="EMBL" id="GLK52532.1"/>
    </source>
</evidence>
<dbReference type="Pfam" id="PF25989">
    <property type="entry name" value="YknX_C"/>
    <property type="match status" value="1"/>
</dbReference>
<dbReference type="RefSeq" id="WP_271186899.1">
    <property type="nucleotide sequence ID" value="NZ_BSFE01000005.1"/>
</dbReference>
<comment type="subcellular location">
    <subcellularLocation>
        <location evidence="1">Cell envelope</location>
    </subcellularLocation>
</comment>
<dbReference type="InterPro" id="IPR050465">
    <property type="entry name" value="UPF0194_transport"/>
</dbReference>
<dbReference type="PANTHER" id="PTHR32347:SF29">
    <property type="entry name" value="UPF0194 MEMBRANE PROTEIN YBHG"/>
    <property type="match status" value="1"/>
</dbReference>
<dbReference type="PANTHER" id="PTHR32347">
    <property type="entry name" value="EFFLUX SYSTEM COMPONENT YKNX-RELATED"/>
    <property type="match status" value="1"/>
</dbReference>